<dbReference type="EMBL" id="LXQA010222089">
    <property type="protein sequence ID" value="MCI35301.1"/>
    <property type="molecule type" value="Genomic_DNA"/>
</dbReference>
<dbReference type="Proteomes" id="UP000265520">
    <property type="component" value="Unassembled WGS sequence"/>
</dbReference>
<keyword evidence="3" id="KW-1185">Reference proteome</keyword>
<evidence type="ECO:0000313" key="2">
    <source>
        <dbReference type="EMBL" id="MCI35301.1"/>
    </source>
</evidence>
<feature type="compositionally biased region" description="Basic and acidic residues" evidence="1">
    <location>
        <begin position="18"/>
        <end position="29"/>
    </location>
</feature>
<feature type="region of interest" description="Disordered" evidence="1">
    <location>
        <begin position="18"/>
        <end position="37"/>
    </location>
</feature>
<proteinExistence type="predicted"/>
<evidence type="ECO:0000313" key="3">
    <source>
        <dbReference type="Proteomes" id="UP000265520"/>
    </source>
</evidence>
<evidence type="ECO:0000256" key="1">
    <source>
        <dbReference type="SAM" id="MobiDB-lite"/>
    </source>
</evidence>
<comment type="caution">
    <text evidence="2">The sequence shown here is derived from an EMBL/GenBank/DDBJ whole genome shotgun (WGS) entry which is preliminary data.</text>
</comment>
<sequence>MALIPLVGEFGAAREKQWGHCSRTTREGDLTSPPKTL</sequence>
<name>A0A392RFF5_9FABA</name>
<reference evidence="2 3" key="1">
    <citation type="journal article" date="2018" name="Front. Plant Sci.">
        <title>Red Clover (Trifolium pratense) and Zigzag Clover (T. medium) - A Picture of Genomic Similarities and Differences.</title>
        <authorList>
            <person name="Dluhosova J."/>
            <person name="Istvanek J."/>
            <person name="Nedelnik J."/>
            <person name="Repkova J."/>
        </authorList>
    </citation>
    <scope>NUCLEOTIDE SEQUENCE [LARGE SCALE GENOMIC DNA]</scope>
    <source>
        <strain evidence="3">cv. 10/8</strain>
        <tissue evidence="2">Leaf</tissue>
    </source>
</reference>
<organism evidence="2 3">
    <name type="scientific">Trifolium medium</name>
    <dbReference type="NCBI Taxonomy" id="97028"/>
    <lineage>
        <taxon>Eukaryota</taxon>
        <taxon>Viridiplantae</taxon>
        <taxon>Streptophyta</taxon>
        <taxon>Embryophyta</taxon>
        <taxon>Tracheophyta</taxon>
        <taxon>Spermatophyta</taxon>
        <taxon>Magnoliopsida</taxon>
        <taxon>eudicotyledons</taxon>
        <taxon>Gunneridae</taxon>
        <taxon>Pentapetalae</taxon>
        <taxon>rosids</taxon>
        <taxon>fabids</taxon>
        <taxon>Fabales</taxon>
        <taxon>Fabaceae</taxon>
        <taxon>Papilionoideae</taxon>
        <taxon>50 kb inversion clade</taxon>
        <taxon>NPAAA clade</taxon>
        <taxon>Hologalegina</taxon>
        <taxon>IRL clade</taxon>
        <taxon>Trifolieae</taxon>
        <taxon>Trifolium</taxon>
    </lineage>
</organism>
<feature type="non-terminal residue" evidence="2">
    <location>
        <position position="37"/>
    </location>
</feature>
<dbReference type="AlphaFoldDB" id="A0A392RFF5"/>
<accession>A0A392RFF5</accession>
<protein>
    <submittedName>
        <fullName evidence="2">Uncharacterized protein</fullName>
    </submittedName>
</protein>